<evidence type="ECO:0000313" key="4">
    <source>
        <dbReference type="EMBL" id="KGF31416.1"/>
    </source>
</evidence>
<evidence type="ECO:0000256" key="2">
    <source>
        <dbReference type="SAM" id="Phobius"/>
    </source>
</evidence>
<dbReference type="EMBL" id="JRNI01000014">
    <property type="protein sequence ID" value="KGF31416.1"/>
    <property type="molecule type" value="Genomic_DNA"/>
</dbReference>
<dbReference type="Proteomes" id="UP000029629">
    <property type="component" value="Unassembled WGS sequence"/>
</dbReference>
<dbReference type="Pfam" id="PF11906">
    <property type="entry name" value="DUF3426"/>
    <property type="match status" value="1"/>
</dbReference>
<proteinExistence type="predicted"/>
<keyword evidence="2" id="KW-0472">Membrane</keyword>
<protein>
    <recommendedName>
        <fullName evidence="3">Zinc finger/thioredoxin putative domain-containing protein</fullName>
    </recommendedName>
</protein>
<keyword evidence="2" id="KW-1133">Transmembrane helix</keyword>
<evidence type="ECO:0000313" key="5">
    <source>
        <dbReference type="Proteomes" id="UP000029629"/>
    </source>
</evidence>
<dbReference type="Pfam" id="PF13717">
    <property type="entry name" value="Zn_ribbon_4"/>
    <property type="match status" value="1"/>
</dbReference>
<feature type="domain" description="Zinc finger/thioredoxin putative" evidence="3">
    <location>
        <begin position="10"/>
        <end position="44"/>
    </location>
</feature>
<organism evidence="4 5">
    <name type="scientific">Oligella urethralis DNF00040</name>
    <dbReference type="NCBI Taxonomy" id="1401065"/>
    <lineage>
        <taxon>Bacteria</taxon>
        <taxon>Pseudomonadati</taxon>
        <taxon>Pseudomonadota</taxon>
        <taxon>Betaproteobacteria</taxon>
        <taxon>Burkholderiales</taxon>
        <taxon>Alcaligenaceae</taxon>
        <taxon>Oligella</taxon>
    </lineage>
</organism>
<feature type="region of interest" description="Disordered" evidence="1">
    <location>
        <begin position="49"/>
        <end position="79"/>
    </location>
</feature>
<feature type="transmembrane region" description="Helical" evidence="2">
    <location>
        <begin position="136"/>
        <end position="158"/>
    </location>
</feature>
<evidence type="ECO:0000259" key="3">
    <source>
        <dbReference type="Pfam" id="PF13717"/>
    </source>
</evidence>
<accession>A0A095ZAQ0</accession>
<comment type="caution">
    <text evidence="4">The sequence shown here is derived from an EMBL/GenBank/DDBJ whole genome shotgun (WGS) entry which is preliminary data.</text>
</comment>
<dbReference type="eggNOG" id="ENOG5030T5U">
    <property type="taxonomic scope" value="Bacteria"/>
</dbReference>
<gene>
    <name evidence="4" type="ORF">HMPREF2130_03675</name>
</gene>
<evidence type="ECO:0000256" key="1">
    <source>
        <dbReference type="SAM" id="MobiDB-lite"/>
    </source>
</evidence>
<dbReference type="InterPro" id="IPR021834">
    <property type="entry name" value="DUF3426"/>
</dbReference>
<keyword evidence="2" id="KW-0812">Transmembrane</keyword>
<name>A0A095ZAQ0_9BURK</name>
<feature type="compositionally biased region" description="Low complexity" evidence="1">
    <location>
        <begin position="52"/>
        <end position="62"/>
    </location>
</feature>
<dbReference type="NCBIfam" id="TIGR02098">
    <property type="entry name" value="MJ0042_CXXC"/>
    <property type="match status" value="1"/>
</dbReference>
<sequence length="296" mass="34114">MVPIENSTLMKTRCPNCQTRLHVTPEQLHARGGKVRCGICHTVFSANDYAENPNAPAQPQAARPHRYREESPPGYLEDEPYVDERRAGRQHQRIYQDEPFIEDSRDYDEGYDAIRHDDYDDEVYYREYRRARRRGGVFWLFVVLILLVALLWQGAVVFRNQLVHYFPATRLVITQVCAIAQCELGGTRSISQFSLENVSLKVRSDVPPQPSHTALLLQARLVNKENRVAEWPALVLSLKDERGQVDRRRIIKVEEYLPAAMRVQPMAALSQYPIVLRLNLAGAMATGFELTPYYEE</sequence>
<dbReference type="InterPro" id="IPR011723">
    <property type="entry name" value="Znf/thioredoxin_put"/>
</dbReference>
<keyword evidence="5" id="KW-1185">Reference proteome</keyword>
<dbReference type="AlphaFoldDB" id="A0A095ZAQ0"/>
<reference evidence="4 5" key="1">
    <citation type="submission" date="2014-07" db="EMBL/GenBank/DDBJ databases">
        <authorList>
            <person name="McCorrison J."/>
            <person name="Sanka R."/>
            <person name="Torralba M."/>
            <person name="Gillis M."/>
            <person name="Haft D.H."/>
            <person name="Methe B."/>
            <person name="Sutton G."/>
            <person name="Nelson K.E."/>
        </authorList>
    </citation>
    <scope>NUCLEOTIDE SEQUENCE [LARGE SCALE GENOMIC DNA]</scope>
    <source>
        <strain evidence="4 5">DNF00040</strain>
    </source>
</reference>